<keyword evidence="3" id="KW-0805">Transcription regulation</keyword>
<evidence type="ECO:0000313" key="10">
    <source>
        <dbReference type="EMBL" id="GAK50598.1"/>
    </source>
</evidence>
<evidence type="ECO:0000259" key="8">
    <source>
        <dbReference type="PROSITE" id="PS50045"/>
    </source>
</evidence>
<dbReference type="PRINTS" id="PR01590">
    <property type="entry name" value="HTHFIS"/>
</dbReference>
<gene>
    <name evidence="10" type="ORF">U14_01831</name>
</gene>
<feature type="region of interest" description="Disordered" evidence="7">
    <location>
        <begin position="456"/>
        <end position="476"/>
    </location>
</feature>
<dbReference type="PROSITE" id="PS00688">
    <property type="entry name" value="SIGMA54_INTERACT_3"/>
    <property type="match status" value="1"/>
</dbReference>
<evidence type="ECO:0000256" key="1">
    <source>
        <dbReference type="ARBA" id="ARBA00022741"/>
    </source>
</evidence>
<dbReference type="InterPro" id="IPR025944">
    <property type="entry name" value="Sigma_54_int_dom_CS"/>
</dbReference>
<dbReference type="PROSITE" id="PS00676">
    <property type="entry name" value="SIGMA54_INTERACT_2"/>
    <property type="match status" value="1"/>
</dbReference>
<dbReference type="STRING" id="1499966.U14_01831"/>
<dbReference type="Gene3D" id="1.10.8.60">
    <property type="match status" value="1"/>
</dbReference>
<keyword evidence="1" id="KW-0547">Nucleotide-binding</keyword>
<feature type="domain" description="Sigma-54 factor interaction" evidence="8">
    <location>
        <begin position="151"/>
        <end position="380"/>
    </location>
</feature>
<dbReference type="Pfam" id="PF02954">
    <property type="entry name" value="HTH_8"/>
    <property type="match status" value="1"/>
</dbReference>
<dbReference type="CDD" id="cd00009">
    <property type="entry name" value="AAA"/>
    <property type="match status" value="1"/>
</dbReference>
<evidence type="ECO:0000256" key="7">
    <source>
        <dbReference type="SAM" id="MobiDB-lite"/>
    </source>
</evidence>
<dbReference type="PROSITE" id="PS50110">
    <property type="entry name" value="RESPONSE_REGULATORY"/>
    <property type="match status" value="1"/>
</dbReference>
<dbReference type="InterPro" id="IPR025943">
    <property type="entry name" value="Sigma_54_int_dom_ATP-bd_2"/>
</dbReference>
<evidence type="ECO:0000256" key="5">
    <source>
        <dbReference type="ARBA" id="ARBA00023163"/>
    </source>
</evidence>
<evidence type="ECO:0000313" key="11">
    <source>
        <dbReference type="Proteomes" id="UP000030700"/>
    </source>
</evidence>
<dbReference type="Pfam" id="PF25601">
    <property type="entry name" value="AAA_lid_14"/>
    <property type="match status" value="1"/>
</dbReference>
<dbReference type="GO" id="GO:0043565">
    <property type="term" value="F:sequence-specific DNA binding"/>
    <property type="evidence" value="ECO:0007669"/>
    <property type="project" value="InterPro"/>
</dbReference>
<reference evidence="10" key="1">
    <citation type="journal article" date="2015" name="PeerJ">
        <title>First genomic representation of candidate bacterial phylum KSB3 points to enhanced environmental sensing as a trigger of wastewater bulking.</title>
        <authorList>
            <person name="Sekiguchi Y."/>
            <person name="Ohashi A."/>
            <person name="Parks D.H."/>
            <person name="Yamauchi T."/>
            <person name="Tyson G.W."/>
            <person name="Hugenholtz P."/>
        </authorList>
    </citation>
    <scope>NUCLEOTIDE SEQUENCE [LARGE SCALE GENOMIC DNA]</scope>
</reference>
<dbReference type="AlphaFoldDB" id="A0A0S6VYW4"/>
<keyword evidence="5" id="KW-0804">Transcription</keyword>
<dbReference type="PANTHER" id="PTHR32071">
    <property type="entry name" value="TRANSCRIPTIONAL REGULATORY PROTEIN"/>
    <property type="match status" value="1"/>
</dbReference>
<dbReference type="GO" id="GO:0005524">
    <property type="term" value="F:ATP binding"/>
    <property type="evidence" value="ECO:0007669"/>
    <property type="project" value="UniProtKB-KW"/>
</dbReference>
<feature type="compositionally biased region" description="Basic and acidic residues" evidence="7">
    <location>
        <begin position="467"/>
        <end position="476"/>
    </location>
</feature>
<feature type="domain" description="Response regulatory" evidence="9">
    <location>
        <begin position="8"/>
        <end position="126"/>
    </location>
</feature>
<dbReference type="InterPro" id="IPR009057">
    <property type="entry name" value="Homeodomain-like_sf"/>
</dbReference>
<dbReference type="PANTHER" id="PTHR32071:SF113">
    <property type="entry name" value="ALGINATE BIOSYNTHESIS TRANSCRIPTIONAL REGULATORY PROTEIN ALGB"/>
    <property type="match status" value="1"/>
</dbReference>
<keyword evidence="4" id="KW-0238">DNA-binding</keyword>
<dbReference type="FunFam" id="3.40.50.300:FF:000006">
    <property type="entry name" value="DNA-binding transcriptional regulator NtrC"/>
    <property type="match status" value="1"/>
</dbReference>
<feature type="modified residue" description="4-aspartylphosphate" evidence="6">
    <location>
        <position position="56"/>
    </location>
</feature>
<dbReference type="Pfam" id="PF00072">
    <property type="entry name" value="Response_reg"/>
    <property type="match status" value="1"/>
</dbReference>
<dbReference type="EMBL" id="DF820456">
    <property type="protein sequence ID" value="GAK50598.1"/>
    <property type="molecule type" value="Genomic_DNA"/>
</dbReference>
<name>A0A0S6VYW4_9BACT</name>
<evidence type="ECO:0000259" key="9">
    <source>
        <dbReference type="PROSITE" id="PS50110"/>
    </source>
</evidence>
<dbReference type="Pfam" id="PF00158">
    <property type="entry name" value="Sigma54_activat"/>
    <property type="match status" value="1"/>
</dbReference>
<sequence>MSNTMKTRLLIIEDDNALAKQMKWGLNDSYDVVLADHPGQARELLASGSFPVATLDLGLPPAPETTEEGFRLLEAAGKIAPYTKIIVITGNAAQENAQQAIALGAVDFCEKPIELELLKIILRRAAKIYELEAANRRLQQECEAGYSFCGMLGCSSLMTDLFRRIRLASETEYPVLIWGETGTGKELTARAIHALSRHSHKALIIIDCSAIPDNLLESELFGHEKGAFTGATARKIGKLELAQNGTVFLDEIGDMPLLLQMKLLRFLQEGTIERVGGTQTIHLDVRVIAATYMDLDQAVREKHFRQDLLFRLNVVTLRIPPLRERREDILLLANHFLRVEQEKLQRPNLALSPAAAAALTAYAWPGNIRELQNCLYRAIATSRRDIIRPADLDMPDAAEPPQPLRLSLKDARDEAEYRVITRAMAISGNNISQAAKLLDISRSGLHDLLHKHGLAGDAHSQEIAPDDGQHQETDSH</sequence>
<dbReference type="Proteomes" id="UP000030700">
    <property type="component" value="Unassembled WGS sequence"/>
</dbReference>
<dbReference type="InterPro" id="IPR027417">
    <property type="entry name" value="P-loop_NTPase"/>
</dbReference>
<dbReference type="PROSITE" id="PS50045">
    <property type="entry name" value="SIGMA54_INTERACT_4"/>
    <property type="match status" value="1"/>
</dbReference>
<proteinExistence type="predicted"/>
<dbReference type="NCBIfam" id="TIGR02915">
    <property type="entry name" value="PEP_resp_reg"/>
    <property type="match status" value="1"/>
</dbReference>
<dbReference type="InterPro" id="IPR001789">
    <property type="entry name" value="Sig_transdc_resp-reg_receiver"/>
</dbReference>
<keyword evidence="6" id="KW-0597">Phosphoprotein</keyword>
<dbReference type="InterPro" id="IPR002078">
    <property type="entry name" value="Sigma_54_int"/>
</dbReference>
<dbReference type="InterPro" id="IPR002197">
    <property type="entry name" value="HTH_Fis"/>
</dbReference>
<dbReference type="InterPro" id="IPR058031">
    <property type="entry name" value="AAA_lid_NorR"/>
</dbReference>
<dbReference type="HOGENOM" id="CLU_000445_0_6_0"/>
<dbReference type="SUPFAM" id="SSF52540">
    <property type="entry name" value="P-loop containing nucleoside triphosphate hydrolases"/>
    <property type="match status" value="1"/>
</dbReference>
<evidence type="ECO:0000256" key="4">
    <source>
        <dbReference type="ARBA" id="ARBA00023125"/>
    </source>
</evidence>
<dbReference type="GO" id="GO:0006355">
    <property type="term" value="P:regulation of DNA-templated transcription"/>
    <property type="evidence" value="ECO:0007669"/>
    <property type="project" value="InterPro"/>
</dbReference>
<dbReference type="SMART" id="SM00382">
    <property type="entry name" value="AAA"/>
    <property type="match status" value="1"/>
</dbReference>
<keyword evidence="2" id="KW-0067">ATP-binding</keyword>
<dbReference type="Gene3D" id="1.10.10.60">
    <property type="entry name" value="Homeodomain-like"/>
    <property type="match status" value="1"/>
</dbReference>
<dbReference type="InterPro" id="IPR011006">
    <property type="entry name" value="CheY-like_superfamily"/>
</dbReference>
<protein>
    <submittedName>
        <fullName evidence="10">Sigma-54-dependent transcriptional response regulator</fullName>
    </submittedName>
</protein>
<organism evidence="10">
    <name type="scientific">Candidatus Moduliflexus flocculans</name>
    <dbReference type="NCBI Taxonomy" id="1499966"/>
    <lineage>
        <taxon>Bacteria</taxon>
        <taxon>Candidatus Moduliflexota</taxon>
        <taxon>Candidatus Moduliflexia</taxon>
        <taxon>Candidatus Moduliflexales</taxon>
        <taxon>Candidatus Moduliflexaceae</taxon>
    </lineage>
</organism>
<dbReference type="Gene3D" id="3.40.50.2300">
    <property type="match status" value="1"/>
</dbReference>
<dbReference type="CDD" id="cd00156">
    <property type="entry name" value="REC"/>
    <property type="match status" value="1"/>
</dbReference>
<dbReference type="Gene3D" id="3.40.50.300">
    <property type="entry name" value="P-loop containing nucleotide triphosphate hydrolases"/>
    <property type="match status" value="1"/>
</dbReference>
<dbReference type="SUPFAM" id="SSF46689">
    <property type="entry name" value="Homeodomain-like"/>
    <property type="match status" value="1"/>
</dbReference>
<evidence type="ECO:0000256" key="2">
    <source>
        <dbReference type="ARBA" id="ARBA00022840"/>
    </source>
</evidence>
<dbReference type="SMART" id="SM00448">
    <property type="entry name" value="REC"/>
    <property type="match status" value="1"/>
</dbReference>
<keyword evidence="11" id="KW-1185">Reference proteome</keyword>
<dbReference type="SUPFAM" id="SSF52172">
    <property type="entry name" value="CheY-like"/>
    <property type="match status" value="1"/>
</dbReference>
<evidence type="ECO:0000256" key="3">
    <source>
        <dbReference type="ARBA" id="ARBA00023015"/>
    </source>
</evidence>
<dbReference type="InterPro" id="IPR014264">
    <property type="entry name" value="PEP-CTERM_resp_reg"/>
</dbReference>
<dbReference type="InterPro" id="IPR003593">
    <property type="entry name" value="AAA+_ATPase"/>
</dbReference>
<dbReference type="GO" id="GO:0000160">
    <property type="term" value="P:phosphorelay signal transduction system"/>
    <property type="evidence" value="ECO:0007669"/>
    <property type="project" value="InterPro"/>
</dbReference>
<evidence type="ECO:0000256" key="6">
    <source>
        <dbReference type="PROSITE-ProRule" id="PRU00169"/>
    </source>
</evidence>
<accession>A0A0S6VYW4</accession>